<feature type="transmembrane region" description="Helical" evidence="1">
    <location>
        <begin position="166"/>
        <end position="185"/>
    </location>
</feature>
<sequence length="257" mass="28868">MELLRTVKRKSFFSEVVYHLLNISLALALFGITLMVQSPVAAVVLVILSKWRVLAVRPRFWWTNIQSNLVDLIVGLSVVALLYLSVGNIAVQIAFTAFYIIWLVIIKPMSKRWQMMLQSAVAILFGTVALFSIGYLLPDIAVVAGSMVIGYSAARHFLVSYKEDQTVLLSSIWGIMFAEIGWLAYYWTFAYAIPGLTTIKLPQVTIILLLISFLGERVYRSWKKNGAVVRSEIMPPVLFSVAVIGVILLFFNTVTRI</sequence>
<dbReference type="OrthoDB" id="9775463at2"/>
<feature type="transmembrane region" description="Helical" evidence="1">
    <location>
        <begin position="236"/>
        <end position="254"/>
    </location>
</feature>
<proteinExistence type="predicted"/>
<name>A0A4P9A2L0_9BACT</name>
<accession>A0A4P9A2L0</accession>
<evidence type="ECO:0000313" key="3">
    <source>
        <dbReference type="Proteomes" id="UP000310639"/>
    </source>
</evidence>
<dbReference type="KEGG" id="nft:FBF37_00845"/>
<reference evidence="2 3" key="1">
    <citation type="submission" date="2019-04" db="EMBL/GenBank/DDBJ databases">
        <title>Saccharibacteria TM7 genomes.</title>
        <authorList>
            <person name="Bor B."/>
            <person name="He X."/>
            <person name="Chen T."/>
            <person name="Dewhirst F.E."/>
        </authorList>
    </citation>
    <scope>NUCLEOTIDE SEQUENCE [LARGE SCALE GENOMIC DNA]</scope>
    <source>
        <strain evidence="2 3">BB001</strain>
    </source>
</reference>
<dbReference type="RefSeq" id="WP_138078563.1">
    <property type="nucleotide sequence ID" value="NZ_CP040004.1"/>
</dbReference>
<feature type="transmembrane region" description="Helical" evidence="1">
    <location>
        <begin position="140"/>
        <end position="159"/>
    </location>
</feature>
<dbReference type="AlphaFoldDB" id="A0A4P9A2L0"/>
<feature type="transmembrane region" description="Helical" evidence="1">
    <location>
        <begin position="89"/>
        <end position="106"/>
    </location>
</feature>
<evidence type="ECO:0000256" key="1">
    <source>
        <dbReference type="SAM" id="Phobius"/>
    </source>
</evidence>
<keyword evidence="1" id="KW-1133">Transmembrane helix</keyword>
<protein>
    <submittedName>
        <fullName evidence="2">Uncharacterized protein</fullName>
    </submittedName>
</protein>
<dbReference type="Proteomes" id="UP000310639">
    <property type="component" value="Chromosome"/>
</dbReference>
<keyword evidence="1" id="KW-0812">Transmembrane</keyword>
<dbReference type="EMBL" id="CP040004">
    <property type="protein sequence ID" value="QCT42020.1"/>
    <property type="molecule type" value="Genomic_DNA"/>
</dbReference>
<evidence type="ECO:0000313" key="2">
    <source>
        <dbReference type="EMBL" id="QCT42020.1"/>
    </source>
</evidence>
<feature type="transmembrane region" description="Helical" evidence="1">
    <location>
        <begin position="20"/>
        <end position="48"/>
    </location>
</feature>
<feature type="transmembrane region" description="Helical" evidence="1">
    <location>
        <begin position="60"/>
        <end position="83"/>
    </location>
</feature>
<gene>
    <name evidence="2" type="ORF">FBF37_00845</name>
</gene>
<organism evidence="2 3">
    <name type="scientific">Candidatus Nanosynbacter featherlites</name>
    <dbReference type="NCBI Taxonomy" id="2572088"/>
    <lineage>
        <taxon>Bacteria</taxon>
        <taxon>Candidatus Saccharimonadota</taxon>
        <taxon>Candidatus Saccharimonadia</taxon>
        <taxon>Candidatus Nanosynbacterales</taxon>
        <taxon>Candidatus Nanosynbacteraceae</taxon>
        <taxon>Candidatus Nanosynbacter</taxon>
    </lineage>
</organism>
<keyword evidence="1" id="KW-0472">Membrane</keyword>
<feature type="transmembrane region" description="Helical" evidence="1">
    <location>
        <begin position="115"/>
        <end position="134"/>
    </location>
</feature>
<keyword evidence="3" id="KW-1185">Reference proteome</keyword>
<feature type="transmembrane region" description="Helical" evidence="1">
    <location>
        <begin position="191"/>
        <end position="215"/>
    </location>
</feature>